<dbReference type="Gene3D" id="3.30.70.1900">
    <property type="match status" value="1"/>
</dbReference>
<reference evidence="2" key="1">
    <citation type="journal article" date="2020" name="mSystems">
        <title>Genome- and Community-Level Interaction Insights into Carbon Utilization and Element Cycling Functions of Hydrothermarchaeota in Hydrothermal Sediment.</title>
        <authorList>
            <person name="Zhou Z."/>
            <person name="Liu Y."/>
            <person name="Xu W."/>
            <person name="Pan J."/>
            <person name="Luo Z.H."/>
            <person name="Li M."/>
        </authorList>
    </citation>
    <scope>NUCLEOTIDE SEQUENCE [LARGE SCALE GENOMIC DNA]</scope>
    <source>
        <strain evidence="2">SpSt-86</strain>
    </source>
</reference>
<gene>
    <name evidence="2" type="ORF">ENW55_01645</name>
</gene>
<dbReference type="CDD" id="cd21141">
    <property type="entry name" value="Cas6_III-like"/>
    <property type="match status" value="1"/>
</dbReference>
<evidence type="ECO:0000313" key="2">
    <source>
        <dbReference type="EMBL" id="HGZ78673.1"/>
    </source>
</evidence>
<comment type="caution">
    <text evidence="2">The sequence shown here is derived from an EMBL/GenBank/DDBJ whole genome shotgun (WGS) entry which is preliminary data.</text>
</comment>
<protein>
    <submittedName>
        <fullName evidence="2">CRISPR system precrRNA processing endoribonuclease RAMP protein Cas6</fullName>
    </submittedName>
</protein>
<dbReference type="Pfam" id="PF10040">
    <property type="entry name" value="CRISPR_Cas6"/>
    <property type="match status" value="1"/>
</dbReference>
<dbReference type="AlphaFoldDB" id="A0A832I4X5"/>
<accession>A0A832I4X5</accession>
<sequence length="245" mass="28031">MVEVIVFLKSHENALISNPTERLHGAVVKLLARRLNIEEIHGPERARFCLSPIYDVSLNMVRRFEKNKKYLFRLASTNRKIRDSLLLQLAIDPIVVLENTAFEVCEVLSEELYNIEEPATDTLYFISPTTFKVSKTEHLPLPEPTRIAKSLSKILNCEIVLPAIEDMCVRTKAISFSHHVLIGFVGYLKFNEPLRELAYLHFTGLGYSTARGFGSVLVRGVHPNEKRIKELHEKFSILEKKRCGN</sequence>
<proteinExistence type="predicted"/>
<dbReference type="InterPro" id="IPR019267">
    <property type="entry name" value="CRISPR-assoc_Cas6_C"/>
</dbReference>
<name>A0A832I4X5_9THEM</name>
<dbReference type="EMBL" id="DTKQ01000013">
    <property type="protein sequence ID" value="HGZ78673.1"/>
    <property type="molecule type" value="Genomic_DNA"/>
</dbReference>
<organism evidence="2">
    <name type="scientific">Pseudothermotoga hypogea</name>
    <dbReference type="NCBI Taxonomy" id="57487"/>
    <lineage>
        <taxon>Bacteria</taxon>
        <taxon>Thermotogati</taxon>
        <taxon>Thermotogota</taxon>
        <taxon>Thermotogae</taxon>
        <taxon>Thermotogales</taxon>
        <taxon>Thermotogaceae</taxon>
        <taxon>Pseudothermotoga</taxon>
    </lineage>
</organism>
<feature type="domain" description="CRISPR-associated protein Cas6 C-terminal" evidence="1">
    <location>
        <begin position="123"/>
        <end position="216"/>
    </location>
</feature>
<evidence type="ECO:0000259" key="1">
    <source>
        <dbReference type="Pfam" id="PF10040"/>
    </source>
</evidence>